<dbReference type="OrthoDB" id="10527508at2759"/>
<accession>A0A139HT56</accession>
<protein>
    <submittedName>
        <fullName evidence="1">Uncharacterized protein</fullName>
    </submittedName>
</protein>
<name>A0A139HT56_9PEZI</name>
<comment type="caution">
    <text evidence="1">The sequence shown here is derived from an EMBL/GenBank/DDBJ whole genome shotgun (WGS) entry which is preliminary data.</text>
</comment>
<dbReference type="AlphaFoldDB" id="A0A139HT56"/>
<gene>
    <name evidence="1" type="ORF">AC578_5614</name>
</gene>
<reference evidence="1 2" key="1">
    <citation type="submission" date="2015-07" db="EMBL/GenBank/DDBJ databases">
        <title>Comparative genomics of the Sigatoka disease complex on banana suggests a link between parallel evolutionary changes in Pseudocercospora fijiensis and Pseudocercospora eumusae and increased virulence on the banana host.</title>
        <authorList>
            <person name="Chang T.-C."/>
            <person name="Salvucci A."/>
            <person name="Crous P.W."/>
            <person name="Stergiopoulos I."/>
        </authorList>
    </citation>
    <scope>NUCLEOTIDE SEQUENCE [LARGE SCALE GENOMIC DNA]</scope>
    <source>
        <strain evidence="1 2">CBS 114824</strain>
    </source>
</reference>
<dbReference type="EMBL" id="LFZN01000011">
    <property type="protein sequence ID" value="KXT05616.1"/>
    <property type="molecule type" value="Genomic_DNA"/>
</dbReference>
<evidence type="ECO:0000313" key="1">
    <source>
        <dbReference type="EMBL" id="KXT05616.1"/>
    </source>
</evidence>
<keyword evidence="2" id="KW-1185">Reference proteome</keyword>
<dbReference type="Proteomes" id="UP000070133">
    <property type="component" value="Unassembled WGS sequence"/>
</dbReference>
<proteinExistence type="predicted"/>
<evidence type="ECO:0000313" key="2">
    <source>
        <dbReference type="Proteomes" id="UP000070133"/>
    </source>
</evidence>
<organism evidence="1 2">
    <name type="scientific">Pseudocercospora eumusae</name>
    <dbReference type="NCBI Taxonomy" id="321146"/>
    <lineage>
        <taxon>Eukaryota</taxon>
        <taxon>Fungi</taxon>
        <taxon>Dikarya</taxon>
        <taxon>Ascomycota</taxon>
        <taxon>Pezizomycotina</taxon>
        <taxon>Dothideomycetes</taxon>
        <taxon>Dothideomycetidae</taxon>
        <taxon>Mycosphaerellales</taxon>
        <taxon>Mycosphaerellaceae</taxon>
        <taxon>Pseudocercospora</taxon>
    </lineage>
</organism>
<sequence>MRVPVKGNAKTAMLLGLKDPVNSQHHIGIVLSVSSHPHGIILERKPGSSRMIRRRQPQGQLSMINAWTTSE</sequence>